<reference evidence="1 2" key="1">
    <citation type="journal article" date="2024" name="Plant Biotechnol. J.">
        <title>Dendrobium thyrsiflorum genome and its molecular insights into genes involved in important horticultural traits.</title>
        <authorList>
            <person name="Chen B."/>
            <person name="Wang J.Y."/>
            <person name="Zheng P.J."/>
            <person name="Li K.L."/>
            <person name="Liang Y.M."/>
            <person name="Chen X.F."/>
            <person name="Zhang C."/>
            <person name="Zhao X."/>
            <person name="He X."/>
            <person name="Zhang G.Q."/>
            <person name="Liu Z.J."/>
            <person name="Xu Q."/>
        </authorList>
    </citation>
    <scope>NUCLEOTIDE SEQUENCE [LARGE SCALE GENOMIC DNA]</scope>
    <source>
        <strain evidence="1">GZMU011</strain>
    </source>
</reference>
<proteinExistence type="predicted"/>
<dbReference type="EMBL" id="JANQDX010000007">
    <property type="protein sequence ID" value="KAL0921127.1"/>
    <property type="molecule type" value="Genomic_DNA"/>
</dbReference>
<name>A0ABD0VF32_DENTH</name>
<dbReference type="Proteomes" id="UP001552299">
    <property type="component" value="Unassembled WGS sequence"/>
</dbReference>
<comment type="caution">
    <text evidence="1">The sequence shown here is derived from an EMBL/GenBank/DDBJ whole genome shotgun (WGS) entry which is preliminary data.</text>
</comment>
<gene>
    <name evidence="1" type="ORF">M5K25_008167</name>
</gene>
<protein>
    <submittedName>
        <fullName evidence="1">Uncharacterized protein</fullName>
    </submittedName>
</protein>
<keyword evidence="2" id="KW-1185">Reference proteome</keyword>
<evidence type="ECO:0000313" key="2">
    <source>
        <dbReference type="Proteomes" id="UP001552299"/>
    </source>
</evidence>
<dbReference type="SUPFAM" id="SSF56112">
    <property type="entry name" value="Protein kinase-like (PK-like)"/>
    <property type="match status" value="1"/>
</dbReference>
<accession>A0ABD0VF32</accession>
<sequence>MSCGRYTATVMIQFVEREREREKERWAREGLKRDYRIEELLGFRQFATVYRCISVSTGEAFAVKTIFQVLR</sequence>
<evidence type="ECO:0000313" key="1">
    <source>
        <dbReference type="EMBL" id="KAL0921127.1"/>
    </source>
</evidence>
<dbReference type="AlphaFoldDB" id="A0ABD0VF32"/>
<dbReference type="InterPro" id="IPR011009">
    <property type="entry name" value="Kinase-like_dom_sf"/>
</dbReference>
<dbReference type="Gene3D" id="3.30.200.20">
    <property type="entry name" value="Phosphorylase Kinase, domain 1"/>
    <property type="match status" value="1"/>
</dbReference>
<organism evidence="1 2">
    <name type="scientific">Dendrobium thyrsiflorum</name>
    <name type="common">Pinecone-like raceme dendrobium</name>
    <name type="synonym">Orchid</name>
    <dbReference type="NCBI Taxonomy" id="117978"/>
    <lineage>
        <taxon>Eukaryota</taxon>
        <taxon>Viridiplantae</taxon>
        <taxon>Streptophyta</taxon>
        <taxon>Embryophyta</taxon>
        <taxon>Tracheophyta</taxon>
        <taxon>Spermatophyta</taxon>
        <taxon>Magnoliopsida</taxon>
        <taxon>Liliopsida</taxon>
        <taxon>Asparagales</taxon>
        <taxon>Orchidaceae</taxon>
        <taxon>Epidendroideae</taxon>
        <taxon>Malaxideae</taxon>
        <taxon>Dendrobiinae</taxon>
        <taxon>Dendrobium</taxon>
    </lineage>
</organism>